<dbReference type="PANTHER" id="PTHR34383">
    <property type="entry name" value="POLYPHOSPHATE:AMP PHOSPHOTRANSFERASE-RELATED"/>
    <property type="match status" value="1"/>
</dbReference>
<evidence type="ECO:0000313" key="8">
    <source>
        <dbReference type="Proteomes" id="UP000700059"/>
    </source>
</evidence>
<evidence type="ECO:0000256" key="4">
    <source>
        <dbReference type="RuleBase" id="RU369062"/>
    </source>
</evidence>
<gene>
    <name evidence="7" type="primary">ppk2</name>
    <name evidence="7" type="ORF">K4G57_06295</name>
</gene>
<comment type="similarity">
    <text evidence="1 4">Belongs to the polyphosphate kinase 2 (PPK2) family. Class I subfamily.</text>
</comment>
<evidence type="ECO:0000313" key="7">
    <source>
        <dbReference type="EMBL" id="MBX7491072.1"/>
    </source>
</evidence>
<dbReference type="InterPro" id="IPR016898">
    <property type="entry name" value="Polyphosphate_phosphotransfera"/>
</dbReference>
<feature type="domain" description="Polyphosphate kinase-2-related" evidence="6">
    <location>
        <begin position="24"/>
        <end position="249"/>
    </location>
</feature>
<dbReference type="GO" id="GO:0008976">
    <property type="term" value="F:polyphosphate kinase activity"/>
    <property type="evidence" value="ECO:0007669"/>
    <property type="project" value="UniProtKB-EC"/>
</dbReference>
<dbReference type="InterPro" id="IPR022488">
    <property type="entry name" value="PPK2-related"/>
</dbReference>
<organism evidence="7 8">
    <name type="scientific">Helicobacter turcicus</name>
    <dbReference type="NCBI Taxonomy" id="2867412"/>
    <lineage>
        <taxon>Bacteria</taxon>
        <taxon>Pseudomonadati</taxon>
        <taxon>Campylobacterota</taxon>
        <taxon>Epsilonproteobacteria</taxon>
        <taxon>Campylobacterales</taxon>
        <taxon>Helicobacteraceae</taxon>
        <taxon>Helicobacter</taxon>
    </lineage>
</organism>
<dbReference type="RefSeq" id="WP_221532340.1">
    <property type="nucleotide sequence ID" value="NZ_JAIGYP010000008.1"/>
</dbReference>
<comment type="function">
    <text evidence="4">Uses inorganic polyphosphate (polyP) as a donor to convert GDP to GTP or ADP to ATP.</text>
</comment>
<feature type="region of interest" description="Disordered" evidence="5">
    <location>
        <begin position="275"/>
        <end position="294"/>
    </location>
</feature>
<dbReference type="EMBL" id="JAIGYQ010000008">
    <property type="protein sequence ID" value="MBX7491072.1"/>
    <property type="molecule type" value="Genomic_DNA"/>
</dbReference>
<keyword evidence="8" id="KW-1185">Reference proteome</keyword>
<dbReference type="SUPFAM" id="SSF52540">
    <property type="entry name" value="P-loop containing nucleoside triphosphate hydrolases"/>
    <property type="match status" value="1"/>
</dbReference>
<evidence type="ECO:0000256" key="1">
    <source>
        <dbReference type="ARBA" id="ARBA00009924"/>
    </source>
</evidence>
<keyword evidence="3 4" id="KW-0418">Kinase</keyword>
<sequence>MSKTLVVRPEDEKPGEVYNDKGKINKKFYEKEIVKLQIELIKLQNWVKKYQKKIIIILEGRDAAGKGGTIKALREHLNPRGARVVALQKPSDVEKTQWYFQRYIDELPNGGEIVFFDRSWYNRAGVEKVMDFCTNEQYKEFIIQVSHLEQMLIESGYILFKFFLDVGREEQRKRIESRKDEPLKRWKLSPIDELSLNLWDEYTEAFEKMFSRTHTPFAPWLIVDSNDKKRARINLARILLSKIDYEDKDAENVCLLADPGIVSYYSSVKMFSSDTNSKIGEKEKNKNKKEKKKK</sequence>
<keyword evidence="2 4" id="KW-0808">Transferase</keyword>
<dbReference type="PANTHER" id="PTHR34383:SF1">
    <property type="entry name" value="ADP-POLYPHOSPHATE PHOSPHOTRANSFERASE"/>
    <property type="match status" value="1"/>
</dbReference>
<feature type="compositionally biased region" description="Basic residues" evidence="5">
    <location>
        <begin position="285"/>
        <end position="294"/>
    </location>
</feature>
<evidence type="ECO:0000256" key="2">
    <source>
        <dbReference type="ARBA" id="ARBA00022679"/>
    </source>
</evidence>
<dbReference type="Proteomes" id="UP000700059">
    <property type="component" value="Unassembled WGS sequence"/>
</dbReference>
<dbReference type="PIRSF" id="PIRSF028756">
    <property type="entry name" value="PPK2_prd"/>
    <property type="match status" value="1"/>
</dbReference>
<protein>
    <recommendedName>
        <fullName evidence="4">ADP/GDP-polyphosphate phosphotransferase</fullName>
        <ecNumber evidence="4">2.7.4.-</ecNumber>
    </recommendedName>
    <alternativeName>
        <fullName evidence="4">Polyphosphate kinase PPK2</fullName>
    </alternativeName>
</protein>
<reference evidence="7 8" key="1">
    <citation type="submission" date="2021-08" db="EMBL/GenBank/DDBJ databases">
        <title>Helicobacter spp. isolated from feces of Anatolian Ground Squirrel (Spermophilus xanthoprymnus) in Turkey.</title>
        <authorList>
            <person name="Aydin F."/>
            <person name="Abay S."/>
            <person name="Kayman T."/>
            <person name="Karakaya E."/>
            <person name="Saticioglu I.B."/>
        </authorList>
    </citation>
    <scope>NUCLEOTIDE SEQUENCE [LARGE SCALE GENOMIC DNA]</scope>
    <source>
        <strain evidence="7 8">Faydin-H70</strain>
    </source>
</reference>
<dbReference type="EC" id="2.7.4.-" evidence="4"/>
<comment type="caution">
    <text evidence="7">The sequence shown here is derived from an EMBL/GenBank/DDBJ whole genome shotgun (WGS) entry which is preliminary data.</text>
</comment>
<evidence type="ECO:0000256" key="5">
    <source>
        <dbReference type="SAM" id="MobiDB-lite"/>
    </source>
</evidence>
<dbReference type="InterPro" id="IPR027417">
    <property type="entry name" value="P-loop_NTPase"/>
</dbReference>
<dbReference type="Gene3D" id="3.40.50.300">
    <property type="entry name" value="P-loop containing nucleotide triphosphate hydrolases"/>
    <property type="match status" value="1"/>
</dbReference>
<proteinExistence type="inferred from homology"/>
<evidence type="ECO:0000259" key="6">
    <source>
        <dbReference type="Pfam" id="PF03976"/>
    </source>
</evidence>
<comment type="subunit">
    <text evidence="4">Homotetramer.</text>
</comment>
<dbReference type="NCBIfam" id="TIGR03707">
    <property type="entry name" value="PPK2_P_aer"/>
    <property type="match status" value="1"/>
</dbReference>
<dbReference type="Pfam" id="PF03976">
    <property type="entry name" value="PPK2"/>
    <property type="match status" value="1"/>
</dbReference>
<dbReference type="InterPro" id="IPR022486">
    <property type="entry name" value="PPK2_PA0141"/>
</dbReference>
<accession>A0ABS7JNX5</accession>
<name>A0ABS7JNX5_9HELI</name>
<evidence type="ECO:0000256" key="3">
    <source>
        <dbReference type="ARBA" id="ARBA00022777"/>
    </source>
</evidence>